<comment type="caution">
    <text evidence="1">The sequence shown here is derived from an EMBL/GenBank/DDBJ whole genome shotgun (WGS) entry which is preliminary data.</text>
</comment>
<reference evidence="1 2" key="1">
    <citation type="submission" date="2024-01" db="EMBL/GenBank/DDBJ databases">
        <title>Complete genome of Cladobotryum mycophilum ATHUM6906.</title>
        <authorList>
            <person name="Christinaki A.C."/>
            <person name="Myridakis A.I."/>
            <person name="Kouvelis V.N."/>
        </authorList>
    </citation>
    <scope>NUCLEOTIDE SEQUENCE [LARGE SCALE GENOMIC DNA]</scope>
    <source>
        <strain evidence="1 2">ATHUM6906</strain>
    </source>
</reference>
<protein>
    <submittedName>
        <fullName evidence="1">Uncharacterized protein</fullName>
    </submittedName>
</protein>
<evidence type="ECO:0000313" key="1">
    <source>
        <dbReference type="EMBL" id="KAK5989004.1"/>
    </source>
</evidence>
<dbReference type="Proteomes" id="UP001338125">
    <property type="component" value="Unassembled WGS sequence"/>
</dbReference>
<keyword evidence="2" id="KW-1185">Reference proteome</keyword>
<organism evidence="1 2">
    <name type="scientific">Cladobotryum mycophilum</name>
    <dbReference type="NCBI Taxonomy" id="491253"/>
    <lineage>
        <taxon>Eukaryota</taxon>
        <taxon>Fungi</taxon>
        <taxon>Dikarya</taxon>
        <taxon>Ascomycota</taxon>
        <taxon>Pezizomycotina</taxon>
        <taxon>Sordariomycetes</taxon>
        <taxon>Hypocreomycetidae</taxon>
        <taxon>Hypocreales</taxon>
        <taxon>Hypocreaceae</taxon>
        <taxon>Cladobotryum</taxon>
    </lineage>
</organism>
<accession>A0ABR0SA14</accession>
<dbReference type="EMBL" id="JAVFKD010000015">
    <property type="protein sequence ID" value="KAK5989004.1"/>
    <property type="molecule type" value="Genomic_DNA"/>
</dbReference>
<sequence>MHATESRCPPSCLDSACYFVAEGGAQEPNQQRWLCLRSKADASDLASHRLSALSFGISNIAQLNFEGLSITDTNRAYVKIFEMHHRDLCRPLAVLIEPEMGSFFSHGSFLGGSLASETVHVITSWMAYELTVADLPRRAVPESWLSLPRMQDSPASPELVSAIRASADPTLHNYLRAGMPLSYILGCVLMVITMPNQWGTDYGLLSAVLLLGEFQHTKEYAAYKAVLLSLAKSLHGKLDYGLLISALLGEVFHWKNELHRESCHASVPIASRDPPVRCDRNLLLDLINNGGTATILDVGYPTYIFNHDSENHIPWKSLCASITGRFDDCTDVFRDIYSNETRSQLALIYRLGGYRSLIEEYMAYLRSTLATMAVFMTRPLSYQSLSSLVLCVAYQLFKTNKMWAPRSQHTKTLVNHTMRHLHETPSSFWTTALSSFARTQDPAEQDYPQDMKGITPTCVTIGGHLFPQLPSGGVEAESAILGAIQTIDPPRDDSITEIGRYATEWLGIILPHVTKGLKDERSNLSLAIWWTATNDQFSWLTVCCDAYLWMLQDYGGEDAVNEQLIAAESI</sequence>
<gene>
    <name evidence="1" type="ORF">PT974_10502</name>
</gene>
<proteinExistence type="predicted"/>
<name>A0ABR0SA14_9HYPO</name>
<evidence type="ECO:0000313" key="2">
    <source>
        <dbReference type="Proteomes" id="UP001338125"/>
    </source>
</evidence>